<name>B9JQ66_RHIR8</name>
<proteinExistence type="predicted"/>
<dbReference type="Proteomes" id="UP000001600">
    <property type="component" value="Plasmid pAtK84c"/>
</dbReference>
<sequence length="42" mass="4540">MLFSVSALGAAGSRRQFLLLAVDQIIPENAPDHAGTMRKLPF</sequence>
<keyword evidence="1" id="KW-0614">Plasmid</keyword>
<gene>
    <name evidence="1" type="ordered locus">Arad_12270</name>
</gene>
<protein>
    <submittedName>
        <fullName evidence="1">Uncharacterized protein</fullName>
    </submittedName>
</protein>
<reference evidence="1 2" key="1">
    <citation type="journal article" date="2009" name="J. Bacteriol.">
        <title>Genome sequences of three Agrobacterium biovars help elucidate the evolution of multichromosome genomes in bacteria.</title>
        <authorList>
            <person name="Slater S.C."/>
            <person name="Goldman B.S."/>
            <person name="Goodner B."/>
            <person name="Setubal J.C."/>
            <person name="Farrand S.K."/>
            <person name="Nester E.W."/>
            <person name="Burr T.J."/>
            <person name="Banta L."/>
            <person name="Dickerman A.W."/>
            <person name="Paulsen I."/>
            <person name="Otten L."/>
            <person name="Suen G."/>
            <person name="Welch R."/>
            <person name="Almeida N.F."/>
            <person name="Arnold F."/>
            <person name="Burton O.T."/>
            <person name="Du Z."/>
            <person name="Ewing A."/>
            <person name="Godsy E."/>
            <person name="Heisel S."/>
            <person name="Houmiel K.L."/>
            <person name="Jhaveri J."/>
            <person name="Lu J."/>
            <person name="Miller N.M."/>
            <person name="Norton S."/>
            <person name="Chen Q."/>
            <person name="Phoolcharoen W."/>
            <person name="Ohlin V."/>
            <person name="Ondrusek D."/>
            <person name="Pride N."/>
            <person name="Stricklin S.L."/>
            <person name="Sun J."/>
            <person name="Wheeler C."/>
            <person name="Wilson L."/>
            <person name="Zhu H."/>
            <person name="Wood D.W."/>
        </authorList>
    </citation>
    <scope>NUCLEOTIDE SEQUENCE [LARGE SCALE GENOMIC DNA]</scope>
    <source>
        <strain evidence="2">K84 / ATCC BAA-868</strain>
        <plasmid evidence="1 2">pAtK84c</plasmid>
    </source>
</reference>
<evidence type="ECO:0000313" key="2">
    <source>
        <dbReference type="Proteomes" id="UP000001600"/>
    </source>
</evidence>
<evidence type="ECO:0000313" key="1">
    <source>
        <dbReference type="EMBL" id="ACM31285.1"/>
    </source>
</evidence>
<dbReference type="HOGENOM" id="CLU_3246200_0_0_5"/>
<dbReference type="AlphaFoldDB" id="B9JQ66"/>
<accession>B9JQ66</accession>
<organism evidence="1 2">
    <name type="scientific">Rhizobium rhizogenes (strain K84 / ATCC BAA-868)</name>
    <name type="common">Agrobacterium radiobacter</name>
    <dbReference type="NCBI Taxonomy" id="311403"/>
    <lineage>
        <taxon>Bacteria</taxon>
        <taxon>Pseudomonadati</taxon>
        <taxon>Pseudomonadota</taxon>
        <taxon>Alphaproteobacteria</taxon>
        <taxon>Hyphomicrobiales</taxon>
        <taxon>Rhizobiaceae</taxon>
        <taxon>Rhizobium/Agrobacterium group</taxon>
        <taxon>Rhizobium</taxon>
    </lineage>
</organism>
<dbReference type="EMBL" id="CP000631">
    <property type="protein sequence ID" value="ACM31285.1"/>
    <property type="molecule type" value="Genomic_DNA"/>
</dbReference>
<geneLocation type="plasmid" evidence="1 2">
    <name>pAtK84c</name>
</geneLocation>
<dbReference type="KEGG" id="ara:Arad_12270"/>